<dbReference type="STRING" id="1447883.A0A2B7WNA7"/>
<dbReference type="OrthoDB" id="3692311at2759"/>
<keyword evidence="2" id="KW-1133">Transmembrane helix</keyword>
<reference evidence="3 4" key="1">
    <citation type="submission" date="2017-10" db="EMBL/GenBank/DDBJ databases">
        <title>Comparative genomics in systemic dimorphic fungi from Ajellomycetaceae.</title>
        <authorList>
            <person name="Munoz J.F."/>
            <person name="Mcewen J.G."/>
            <person name="Clay O.K."/>
            <person name="Cuomo C.A."/>
        </authorList>
    </citation>
    <scope>NUCLEOTIDE SEQUENCE [LARGE SCALE GENOMIC DNA]</scope>
    <source>
        <strain evidence="3 4">UAMH7299</strain>
    </source>
</reference>
<protein>
    <submittedName>
        <fullName evidence="3">Uncharacterized protein</fullName>
    </submittedName>
</protein>
<gene>
    <name evidence="3" type="ORF">AJ80_09603</name>
</gene>
<feature type="transmembrane region" description="Helical" evidence="2">
    <location>
        <begin position="226"/>
        <end position="249"/>
    </location>
</feature>
<evidence type="ECO:0000313" key="3">
    <source>
        <dbReference type="EMBL" id="PGG97981.1"/>
    </source>
</evidence>
<keyword evidence="2" id="KW-0812">Transmembrane</keyword>
<keyword evidence="4" id="KW-1185">Reference proteome</keyword>
<evidence type="ECO:0000256" key="2">
    <source>
        <dbReference type="SAM" id="Phobius"/>
    </source>
</evidence>
<name>A0A2B7WNA7_POLH7</name>
<comment type="caution">
    <text evidence="3">The sequence shown here is derived from an EMBL/GenBank/DDBJ whole genome shotgun (WGS) entry which is preliminary data.</text>
</comment>
<keyword evidence="2" id="KW-0472">Membrane</keyword>
<feature type="region of interest" description="Disordered" evidence="1">
    <location>
        <begin position="15"/>
        <end position="34"/>
    </location>
</feature>
<evidence type="ECO:0000313" key="4">
    <source>
        <dbReference type="Proteomes" id="UP000224634"/>
    </source>
</evidence>
<sequence>MEAVRPNIMKHTMSLTYLGPQDPGEMEDDPGQTAKVRWSSPAYSNTISYVANCSMRQKYVEVAVICAGGSGLDTTRRTDCAATAIRESQQHQPSNKPSLLYPDLTTFEMFEQSLRNATPKLHFLSHSMLDEYMNGPENFINSLNLATLTAVPPATFSERLAHMVNAYYIARLGFEFLTLGPTASSPNGSGNDSALDGQLDTSSIATTSGTLIQDDDNPTCSINRPWLTAFVLCILSIVVSSIVTPVLALKSLNPDILGYISTFTRDNPNFEFPAPASALGGIERARWAMSEVVIRMWACWALGQRLQQPFLYLGGFINDIISHGWSGMATRHVTSLAEVITSNPLQIPIQQQAKPGPRQPIQRTLHIYVRRTHSIHKRK</sequence>
<evidence type="ECO:0000256" key="1">
    <source>
        <dbReference type="SAM" id="MobiDB-lite"/>
    </source>
</evidence>
<accession>A0A2B7WNA7</accession>
<proteinExistence type="predicted"/>
<dbReference type="EMBL" id="PDNA01000306">
    <property type="protein sequence ID" value="PGG97981.1"/>
    <property type="molecule type" value="Genomic_DNA"/>
</dbReference>
<dbReference type="Proteomes" id="UP000224634">
    <property type="component" value="Unassembled WGS sequence"/>
</dbReference>
<organism evidence="3 4">
    <name type="scientific">Polytolypa hystricis (strain UAMH7299)</name>
    <dbReference type="NCBI Taxonomy" id="1447883"/>
    <lineage>
        <taxon>Eukaryota</taxon>
        <taxon>Fungi</taxon>
        <taxon>Dikarya</taxon>
        <taxon>Ascomycota</taxon>
        <taxon>Pezizomycotina</taxon>
        <taxon>Eurotiomycetes</taxon>
        <taxon>Eurotiomycetidae</taxon>
        <taxon>Onygenales</taxon>
        <taxon>Onygenales incertae sedis</taxon>
        <taxon>Polytolypa</taxon>
    </lineage>
</organism>
<dbReference type="AlphaFoldDB" id="A0A2B7WNA7"/>